<evidence type="ECO:0008006" key="3">
    <source>
        <dbReference type="Google" id="ProtNLM"/>
    </source>
</evidence>
<sequence length="196" mass="22409">MANTCIELATKADTIYRDETGFDDSLKINIDFEKVEFVETLRSSEASSIFHVNYYGKARVLKSRMCPLPNLNFHNNEDPRNAPDRLRDLNRARCEIRAYCRLKQFGICDAGFVPKFYGFVVDIDPATCAPHLDAFQQDVNPPCTILIEYLSKHQPLDCVNYTPEKLRKAVIGIQQIHSARVEHNDLILQLFSPKTA</sequence>
<keyword evidence="2" id="KW-1185">Reference proteome</keyword>
<dbReference type="OrthoDB" id="4185642at2759"/>
<accession>E4UUV7</accession>
<dbReference type="EMBL" id="DS989824">
    <property type="protein sequence ID" value="EFR01074.1"/>
    <property type="molecule type" value="Genomic_DNA"/>
</dbReference>
<dbReference type="InParanoid" id="E4UUV7"/>
<dbReference type="AlphaFoldDB" id="E4UUV7"/>
<reference evidence="2" key="1">
    <citation type="journal article" date="2012" name="MBio">
        <title>Comparative genome analysis of Trichophyton rubrum and related dermatophytes reveals candidate genes involved in infection.</title>
        <authorList>
            <person name="Martinez D.A."/>
            <person name="Oliver B.G."/>
            <person name="Graeser Y."/>
            <person name="Goldberg J.M."/>
            <person name="Li W."/>
            <person name="Martinez-Rossi N.M."/>
            <person name="Monod M."/>
            <person name="Shelest E."/>
            <person name="Barton R.C."/>
            <person name="Birch E."/>
            <person name="Brakhage A.A."/>
            <person name="Chen Z."/>
            <person name="Gurr S.J."/>
            <person name="Heiman D."/>
            <person name="Heitman J."/>
            <person name="Kosti I."/>
            <person name="Rossi A."/>
            <person name="Saif S."/>
            <person name="Samalova M."/>
            <person name="Saunders C.W."/>
            <person name="Shea T."/>
            <person name="Summerbell R.C."/>
            <person name="Xu J."/>
            <person name="Young S."/>
            <person name="Zeng Q."/>
            <person name="Birren B.W."/>
            <person name="Cuomo C.A."/>
            <person name="White T.C."/>
        </authorList>
    </citation>
    <scope>NUCLEOTIDE SEQUENCE [LARGE SCALE GENOMIC DNA]</scope>
    <source>
        <strain evidence="2">ATCC MYA-4604 / CBS 118893</strain>
    </source>
</reference>
<dbReference type="STRING" id="535722.E4UUV7"/>
<organism evidence="2">
    <name type="scientific">Arthroderma gypseum (strain ATCC MYA-4604 / CBS 118893)</name>
    <name type="common">Microsporum gypseum</name>
    <dbReference type="NCBI Taxonomy" id="535722"/>
    <lineage>
        <taxon>Eukaryota</taxon>
        <taxon>Fungi</taxon>
        <taxon>Dikarya</taxon>
        <taxon>Ascomycota</taxon>
        <taxon>Pezizomycotina</taxon>
        <taxon>Eurotiomycetes</taxon>
        <taxon>Eurotiomycetidae</taxon>
        <taxon>Onygenales</taxon>
        <taxon>Arthrodermataceae</taxon>
        <taxon>Nannizzia</taxon>
    </lineage>
</organism>
<dbReference type="GeneID" id="10029190"/>
<name>E4UUV7_ARTGP</name>
<dbReference type="HOGENOM" id="CLU_076921_0_0_1"/>
<evidence type="ECO:0000313" key="1">
    <source>
        <dbReference type="EMBL" id="EFR01074.1"/>
    </source>
</evidence>
<gene>
    <name evidence="1" type="ORF">MGYG_04077</name>
</gene>
<dbReference type="Proteomes" id="UP000002669">
    <property type="component" value="Unassembled WGS sequence"/>
</dbReference>
<dbReference type="OMA" id="QDVNPPC"/>
<dbReference type="RefSeq" id="XP_003173904.1">
    <property type="nucleotide sequence ID" value="XM_003173856.1"/>
</dbReference>
<proteinExistence type="predicted"/>
<protein>
    <recommendedName>
        <fullName evidence="3">Protein kinase domain-containing protein</fullName>
    </recommendedName>
</protein>
<evidence type="ECO:0000313" key="2">
    <source>
        <dbReference type="Proteomes" id="UP000002669"/>
    </source>
</evidence>
<dbReference type="VEuPathDB" id="FungiDB:MGYG_04077"/>
<dbReference type="eggNOG" id="ENOG502RGEG">
    <property type="taxonomic scope" value="Eukaryota"/>
</dbReference>